<protein>
    <submittedName>
        <fullName evidence="2 3">Uncharacterized protein</fullName>
    </submittedName>
</protein>
<evidence type="ECO:0000256" key="1">
    <source>
        <dbReference type="SAM" id="MobiDB-lite"/>
    </source>
</evidence>
<organism evidence="2">
    <name type="scientific">Brachypodium distachyon</name>
    <name type="common">Purple false brome</name>
    <name type="synonym">Trachynia distachya</name>
    <dbReference type="NCBI Taxonomy" id="15368"/>
    <lineage>
        <taxon>Eukaryota</taxon>
        <taxon>Viridiplantae</taxon>
        <taxon>Streptophyta</taxon>
        <taxon>Embryophyta</taxon>
        <taxon>Tracheophyta</taxon>
        <taxon>Spermatophyta</taxon>
        <taxon>Magnoliopsida</taxon>
        <taxon>Liliopsida</taxon>
        <taxon>Poales</taxon>
        <taxon>Poaceae</taxon>
        <taxon>BOP clade</taxon>
        <taxon>Pooideae</taxon>
        <taxon>Stipodae</taxon>
        <taxon>Brachypodieae</taxon>
        <taxon>Brachypodium</taxon>
    </lineage>
</organism>
<accession>A0A2K2DIH4</accession>
<dbReference type="EnsemblPlants" id="PNT74083">
    <property type="protein sequence ID" value="PNT74083"/>
    <property type="gene ID" value="BRADI_1g07463v3"/>
</dbReference>
<evidence type="ECO:0000313" key="3">
    <source>
        <dbReference type="EnsemblPlants" id="PNT74083"/>
    </source>
</evidence>
<name>A0A2K2DIH4_BRADI</name>
<feature type="region of interest" description="Disordered" evidence="1">
    <location>
        <begin position="1"/>
        <end position="28"/>
    </location>
</feature>
<dbReference type="Gramene" id="PNT74083">
    <property type="protein sequence ID" value="PNT74083"/>
    <property type="gene ID" value="BRADI_1g07463v3"/>
</dbReference>
<proteinExistence type="predicted"/>
<evidence type="ECO:0000313" key="2">
    <source>
        <dbReference type="EMBL" id="PNT74083.1"/>
    </source>
</evidence>
<sequence>MKDTPRGTKPGHEGHAKERHKANNDGQSKVLTRLTMLQLTSRFAQVTRACGLWLDQVYYRERHGESSRPARSKRHARALAFR</sequence>
<dbReference type="AlphaFoldDB" id="A0A2K2DIH4"/>
<gene>
    <name evidence="2" type="ORF">BRADI_1g07463v3</name>
</gene>
<feature type="region of interest" description="Disordered" evidence="1">
    <location>
        <begin position="61"/>
        <end position="82"/>
    </location>
</feature>
<feature type="compositionally biased region" description="Basic and acidic residues" evidence="1">
    <location>
        <begin position="1"/>
        <end position="16"/>
    </location>
</feature>
<reference evidence="3" key="3">
    <citation type="submission" date="2018-08" db="UniProtKB">
        <authorList>
            <consortium name="EnsemblPlants"/>
        </authorList>
    </citation>
    <scope>IDENTIFICATION</scope>
    <source>
        <strain evidence="3">cv. Bd21</strain>
    </source>
</reference>
<evidence type="ECO:0000313" key="4">
    <source>
        <dbReference type="Proteomes" id="UP000008810"/>
    </source>
</evidence>
<reference evidence="2 3" key="1">
    <citation type="journal article" date="2010" name="Nature">
        <title>Genome sequencing and analysis of the model grass Brachypodium distachyon.</title>
        <authorList>
            <consortium name="International Brachypodium Initiative"/>
        </authorList>
    </citation>
    <scope>NUCLEOTIDE SEQUENCE [LARGE SCALE GENOMIC DNA]</scope>
    <source>
        <strain evidence="2 3">Bd21</strain>
    </source>
</reference>
<dbReference type="Proteomes" id="UP000008810">
    <property type="component" value="Chromosome 1"/>
</dbReference>
<dbReference type="EMBL" id="CM000880">
    <property type="protein sequence ID" value="PNT74083.1"/>
    <property type="molecule type" value="Genomic_DNA"/>
</dbReference>
<keyword evidence="4" id="KW-1185">Reference proteome</keyword>
<reference evidence="2" key="2">
    <citation type="submission" date="2017-06" db="EMBL/GenBank/DDBJ databases">
        <title>WGS assembly of Brachypodium distachyon.</title>
        <authorList>
            <consortium name="The International Brachypodium Initiative"/>
            <person name="Lucas S."/>
            <person name="Harmon-Smith M."/>
            <person name="Lail K."/>
            <person name="Tice H."/>
            <person name="Grimwood J."/>
            <person name="Bruce D."/>
            <person name="Barry K."/>
            <person name="Shu S."/>
            <person name="Lindquist E."/>
            <person name="Wang M."/>
            <person name="Pitluck S."/>
            <person name="Vogel J.P."/>
            <person name="Garvin D.F."/>
            <person name="Mockler T.C."/>
            <person name="Schmutz J."/>
            <person name="Rokhsar D."/>
            <person name="Bevan M.W."/>
        </authorList>
    </citation>
    <scope>NUCLEOTIDE SEQUENCE</scope>
    <source>
        <strain evidence="2">Bd21</strain>
    </source>
</reference>
<dbReference type="InParanoid" id="A0A2K2DIH4"/>
<feature type="compositionally biased region" description="Basic residues" evidence="1">
    <location>
        <begin position="70"/>
        <end position="82"/>
    </location>
</feature>